<evidence type="ECO:0000256" key="1">
    <source>
        <dbReference type="SAM" id="MobiDB-lite"/>
    </source>
</evidence>
<sequence>MRLLDLLHPHLDGVTEVVDATGGGIPLGPYLHLPEGVRLRPSPPGDGEPVGDGRLALLSYGPDPGRHGDEDAYLAALRRMRPGGKGLIVFGHPGAELPYHRLLDSLVAQRCQVLRAAGLDYLHLYGGAVFTCTESLLPLLDPAGRPVPGGDATALRLAGEYVLAEFVSRAERARLLELERRHEEDGRVLESLRDGTDGERTGAVTRERDRLAAELRRARERIGVLEARITMLQGSTSLRVGQALVSAARSPLRGSKRLPGELYGMWRGRGKGGRPSPARPGGPATGAAAQAGGADPAADGHLHLAHRAFTAGPRDRLVVAGVLDAATAADFGHDAVVNRALPHDARQVAERTDPDVLVVQLSACLSGPWAHTGTGAAPDLDRRLAELLATAHALGRTAVLWRDAPASVAPGLAPFPWDAVLDGDTGVQPARLDPAAVDRAGLREIFVSRATRVRLSELARIAGAPDPLDARRVAVLSAPRDDAEISRLVAQVMAQRHRPAEVLVPTPGPAYAELTAGGVTVRAAADGPGAPWIADWSDLAEERSAVHLLDLMCAQECSGADAVAFSAHTAGFVPHVNGFRPALVRGTLWPSPEAGRLFTIRPEEVR</sequence>
<evidence type="ECO:0000313" key="3">
    <source>
        <dbReference type="Proteomes" id="UP000198280"/>
    </source>
</evidence>
<dbReference type="AlphaFoldDB" id="A0A239N4L1"/>
<evidence type="ECO:0000313" key="2">
    <source>
        <dbReference type="EMBL" id="SNT49108.1"/>
    </source>
</evidence>
<keyword evidence="3" id="KW-1185">Reference proteome</keyword>
<gene>
    <name evidence="2" type="ORF">SAMN05216252_13073</name>
</gene>
<name>A0A239N4L1_9ACTN</name>
<dbReference type="Proteomes" id="UP000198280">
    <property type="component" value="Unassembled WGS sequence"/>
</dbReference>
<reference evidence="2 3" key="1">
    <citation type="submission" date="2017-06" db="EMBL/GenBank/DDBJ databases">
        <authorList>
            <person name="Kim H.J."/>
            <person name="Triplett B.A."/>
        </authorList>
    </citation>
    <scope>NUCLEOTIDE SEQUENCE [LARGE SCALE GENOMIC DNA]</scope>
    <source>
        <strain evidence="2 3">CGMCC 4.1858</strain>
    </source>
</reference>
<proteinExistence type="predicted"/>
<dbReference type="OrthoDB" id="3915723at2"/>
<dbReference type="EMBL" id="FZOF01000030">
    <property type="protein sequence ID" value="SNT49108.1"/>
    <property type="molecule type" value="Genomic_DNA"/>
</dbReference>
<feature type="region of interest" description="Disordered" evidence="1">
    <location>
        <begin position="259"/>
        <end position="298"/>
    </location>
</feature>
<dbReference type="RefSeq" id="WP_089228298.1">
    <property type="nucleotide sequence ID" value="NZ_FZOF01000030.1"/>
</dbReference>
<organism evidence="2 3">
    <name type="scientific">Actinacidiphila glaucinigra</name>
    <dbReference type="NCBI Taxonomy" id="235986"/>
    <lineage>
        <taxon>Bacteria</taxon>
        <taxon>Bacillati</taxon>
        <taxon>Actinomycetota</taxon>
        <taxon>Actinomycetes</taxon>
        <taxon>Kitasatosporales</taxon>
        <taxon>Streptomycetaceae</taxon>
        <taxon>Actinacidiphila</taxon>
    </lineage>
</organism>
<protein>
    <submittedName>
        <fullName evidence="2">Uncharacterized protein</fullName>
    </submittedName>
</protein>
<accession>A0A239N4L1</accession>
<feature type="compositionally biased region" description="Low complexity" evidence="1">
    <location>
        <begin position="274"/>
        <end position="297"/>
    </location>
</feature>